<evidence type="ECO:0000256" key="1">
    <source>
        <dbReference type="ARBA" id="ARBA00022441"/>
    </source>
</evidence>
<dbReference type="OrthoDB" id="292123at2759"/>
<keyword evidence="1" id="KW-0880">Kelch repeat</keyword>
<sequence>MLLIFLAIVQGFKISKIPESGTPPTRKYGSKAVYDPETNQIIIFGGYSVSQGIYVSNLDTFNLTGGFWDKIYPQSAFVPPGLKSSGIFLRNDRKIFVVFGEKSDGISSDTYSFNLDTRIWKQEYLSGYPIPGLKYFSYTSFTFSSNTYLALFGGASHIGRSNNIYLYFLYRINQNTLSCSILPQNGQIPESMIYPSISFYEDSLYVFGYPAFYDNMTNADSLFRYNLILETWEIVNVLSEKPEPRILHYSIIYNNEMYLLYGARIENSLAISTIWKYNFSSLKWTLLANNTDDYVDNYAMALVGSTVYLALGRNETNYYNSLYSLNLEDPLYNKKTISQNYDFPTGRKNHCAMVITDYLWIFGGQSEDGEFFNDIWEFSFTNLWWTRKNANGDIPEPRELFGCALIMGVNIYIFGGRNNDKIYNDGFYYQTNVNLWVTLGSLNFSPSPRYDLCAVYYQYNIFIVGGTDETNIFDEIWDYDYLNSMFYIISKDDEYKISLYGHKCVIISNDEFINIYTIGGKSIAGPNEKFLKTQVVLKDNYFTTNTSVISSEKVNLNHAGMINSNNQLFVIFGSKWDFYISPSLIMIDIESFNISEIASFPNERRDGSSLVQYGKEFYVFGGGTSTDDLIDNHISNTLFKITPEDDDNNLYNCSDGTTGENCEPCPTGYYCLHLEKMPCNKGTFSNQISNVHEVQCIPCDYQFYNDKLGASYCNQCNTNDFCPIGSISPVLKITVPAYKTSQPSAYTGKTSYINNLIKNLWIIAGVLASVTTFMLILIRSLWNKLKCIDMYTDAHEQELDKPIILRKTSVGGLFTIYFIIIAVISAIGLMMNYIMDNVQESKSLIPLVTLDEFVSAKNIIVITEFLVYGGYCINGLGECLSYNVVNDAGILFSSRIVKCYKYGKICEIHVNYKNAYIEKEAKIQFKMKENTSYSSGITVNISASSSIPDEISSIFVSLYPDDNKVFRGKTSSAVYFELIPSVFTSESSNWPSLETGYHIALQKSSEKGFQVTQDLVNIEPFLFLDVNLALTNTGLVTQRSNIYTWFIFAGGVLGTIFGLMETVSMFMGIFEGHYDSCKNKLKERSNLLRVSVSKKNLRCNFDEITDLKNENDGTFIISNYRTE</sequence>
<evidence type="ECO:0008006" key="6">
    <source>
        <dbReference type="Google" id="ProtNLM"/>
    </source>
</evidence>
<keyword evidence="3" id="KW-0812">Transmembrane</keyword>
<dbReference type="SUPFAM" id="SSF117281">
    <property type="entry name" value="Kelch motif"/>
    <property type="match status" value="3"/>
</dbReference>
<keyword evidence="3" id="KW-1133">Transmembrane helix</keyword>
<evidence type="ECO:0000256" key="2">
    <source>
        <dbReference type="ARBA" id="ARBA00022737"/>
    </source>
</evidence>
<keyword evidence="2" id="KW-0677">Repeat</keyword>
<dbReference type="AlphaFoldDB" id="A0A1R2D012"/>
<dbReference type="Gene3D" id="2.120.10.80">
    <property type="entry name" value="Kelch-type beta propeller"/>
    <property type="match status" value="4"/>
</dbReference>
<feature type="transmembrane region" description="Helical" evidence="3">
    <location>
        <begin position="760"/>
        <end position="782"/>
    </location>
</feature>
<evidence type="ECO:0000313" key="5">
    <source>
        <dbReference type="Proteomes" id="UP000187209"/>
    </source>
</evidence>
<feature type="transmembrane region" description="Helical" evidence="3">
    <location>
        <begin position="810"/>
        <end position="835"/>
    </location>
</feature>
<feature type="transmembrane region" description="Helical" evidence="3">
    <location>
        <begin position="1042"/>
        <end position="1060"/>
    </location>
</feature>
<evidence type="ECO:0000256" key="3">
    <source>
        <dbReference type="SAM" id="Phobius"/>
    </source>
</evidence>
<dbReference type="InterPro" id="IPR015915">
    <property type="entry name" value="Kelch-typ_b-propeller"/>
</dbReference>
<proteinExistence type="predicted"/>
<gene>
    <name evidence="4" type="ORF">SteCoe_2248</name>
</gene>
<comment type="caution">
    <text evidence="4">The sequence shown here is derived from an EMBL/GenBank/DDBJ whole genome shotgun (WGS) entry which is preliminary data.</text>
</comment>
<keyword evidence="5" id="KW-1185">Reference proteome</keyword>
<dbReference type="EMBL" id="MPUH01000024">
    <property type="protein sequence ID" value="OMJ94599.1"/>
    <property type="molecule type" value="Genomic_DNA"/>
</dbReference>
<dbReference type="Pfam" id="PF24681">
    <property type="entry name" value="Kelch_KLHDC2_KLHL20_DRC7"/>
    <property type="match status" value="2"/>
</dbReference>
<dbReference type="PANTHER" id="PTHR46093">
    <property type="entry name" value="ACYL-COA-BINDING DOMAIN-CONTAINING PROTEIN 5"/>
    <property type="match status" value="1"/>
</dbReference>
<accession>A0A1R2D012</accession>
<dbReference type="Proteomes" id="UP000187209">
    <property type="component" value="Unassembled WGS sequence"/>
</dbReference>
<evidence type="ECO:0000313" key="4">
    <source>
        <dbReference type="EMBL" id="OMJ94599.1"/>
    </source>
</evidence>
<keyword evidence="3" id="KW-0472">Membrane</keyword>
<name>A0A1R2D012_9CILI</name>
<protein>
    <recommendedName>
        <fullName evidence="6">Tyrosine-protein kinase ephrin type A/B receptor-like domain-containing protein</fullName>
    </recommendedName>
</protein>
<dbReference type="PANTHER" id="PTHR46093:SF9">
    <property type="entry name" value="DCD DOMAIN-CONTAINING PROTEIN"/>
    <property type="match status" value="1"/>
</dbReference>
<organism evidence="4 5">
    <name type="scientific">Stentor coeruleus</name>
    <dbReference type="NCBI Taxonomy" id="5963"/>
    <lineage>
        <taxon>Eukaryota</taxon>
        <taxon>Sar</taxon>
        <taxon>Alveolata</taxon>
        <taxon>Ciliophora</taxon>
        <taxon>Postciliodesmatophora</taxon>
        <taxon>Heterotrichea</taxon>
        <taxon>Heterotrichida</taxon>
        <taxon>Stentoridae</taxon>
        <taxon>Stentor</taxon>
    </lineage>
</organism>
<reference evidence="4 5" key="1">
    <citation type="submission" date="2016-11" db="EMBL/GenBank/DDBJ databases">
        <title>The macronuclear genome of Stentor coeruleus: a giant cell with tiny introns.</title>
        <authorList>
            <person name="Slabodnick M."/>
            <person name="Ruby J.G."/>
            <person name="Reiff S.B."/>
            <person name="Swart E.C."/>
            <person name="Gosai S."/>
            <person name="Prabakaran S."/>
            <person name="Witkowska E."/>
            <person name="Larue G.E."/>
            <person name="Fisher S."/>
            <person name="Freeman R.M."/>
            <person name="Gunawardena J."/>
            <person name="Chu W."/>
            <person name="Stover N.A."/>
            <person name="Gregory B.D."/>
            <person name="Nowacki M."/>
            <person name="Derisi J."/>
            <person name="Roy S.W."/>
            <person name="Marshall W.F."/>
            <person name="Sood P."/>
        </authorList>
    </citation>
    <scope>NUCLEOTIDE SEQUENCE [LARGE SCALE GENOMIC DNA]</scope>
    <source>
        <strain evidence="4">WM001</strain>
    </source>
</reference>